<dbReference type="STRING" id="1565605.PG1C_11605"/>
<evidence type="ECO:0000256" key="4">
    <source>
        <dbReference type="ARBA" id="ARBA00023014"/>
    </source>
</evidence>
<dbReference type="PANTHER" id="PTHR21496">
    <property type="entry name" value="FERREDOXIN-RELATED"/>
    <property type="match status" value="1"/>
</dbReference>
<dbReference type="PATRIC" id="fig|1565605.3.peg.2469"/>
<sequence>MSFIKVCRTDDIANGGMRRVLLANGTPVAIYRIGDDFFATSDYCTHGIASLTEGELKGDIIECPFHGGAFNCRTGEPVETPCTIPLECFKVDVRDGEIFVGRG</sequence>
<organism evidence="6 7">
    <name type="scientific">Rugosibacter aromaticivorans</name>
    <dbReference type="NCBI Taxonomy" id="1565605"/>
    <lineage>
        <taxon>Bacteria</taxon>
        <taxon>Pseudomonadati</taxon>
        <taxon>Pseudomonadota</taxon>
        <taxon>Betaproteobacteria</taxon>
        <taxon>Nitrosomonadales</taxon>
        <taxon>Sterolibacteriaceae</taxon>
        <taxon>Rugosibacter</taxon>
    </lineage>
</organism>
<dbReference type="Proteomes" id="UP000061603">
    <property type="component" value="Chromosome"/>
</dbReference>
<evidence type="ECO:0000313" key="6">
    <source>
        <dbReference type="EMBL" id="AJP48898.1"/>
    </source>
</evidence>
<keyword evidence="4" id="KW-0411">Iron-sulfur</keyword>
<keyword evidence="7" id="KW-1185">Reference proteome</keyword>
<keyword evidence="1" id="KW-0001">2Fe-2S</keyword>
<proteinExistence type="predicted"/>
<dbReference type="PANTHER" id="PTHR21496:SF23">
    <property type="entry name" value="3-PHENYLPROPIONATE_CINNAMIC ACID DIOXYGENASE FERREDOXIN SUBUNIT"/>
    <property type="match status" value="1"/>
</dbReference>
<dbReference type="InterPro" id="IPR017941">
    <property type="entry name" value="Rieske_2Fe-2S"/>
</dbReference>
<evidence type="ECO:0000256" key="3">
    <source>
        <dbReference type="ARBA" id="ARBA00023004"/>
    </source>
</evidence>
<dbReference type="HOGENOM" id="CLU_055690_5_2_4"/>
<dbReference type="AlphaFoldDB" id="A0A0C5JAR5"/>
<evidence type="ECO:0000256" key="1">
    <source>
        <dbReference type="ARBA" id="ARBA00022714"/>
    </source>
</evidence>
<keyword evidence="2" id="KW-0479">Metal-binding</keyword>
<accession>A0A0C5JAR5</accession>
<dbReference type="Gene3D" id="2.102.10.10">
    <property type="entry name" value="Rieske [2Fe-2S] iron-sulphur domain"/>
    <property type="match status" value="1"/>
</dbReference>
<dbReference type="GO" id="GO:0046872">
    <property type="term" value="F:metal ion binding"/>
    <property type="evidence" value="ECO:0007669"/>
    <property type="project" value="UniProtKB-KW"/>
</dbReference>
<dbReference type="CDD" id="cd03528">
    <property type="entry name" value="Rieske_RO_ferredoxin"/>
    <property type="match status" value="1"/>
</dbReference>
<dbReference type="EMBL" id="CP010554">
    <property type="protein sequence ID" value="AJP48898.1"/>
    <property type="molecule type" value="Genomic_DNA"/>
</dbReference>
<feature type="domain" description="Rieske" evidence="5">
    <location>
        <begin position="4"/>
        <end position="100"/>
    </location>
</feature>
<evidence type="ECO:0000256" key="2">
    <source>
        <dbReference type="ARBA" id="ARBA00022723"/>
    </source>
</evidence>
<reference evidence="6 7" key="1">
    <citation type="journal article" date="2015" name="Genome Announc.">
        <title>Complete Genome Sequence of a Novel Bacterium within the Family Rhodocyclaceae That Degrades Polycyclic Aromatic Hydrocarbons.</title>
        <authorList>
            <person name="Singleton D.R."/>
            <person name="Dickey A.N."/>
            <person name="Scholl E.H."/>
            <person name="Wright F.A."/>
            <person name="Aitken M.D."/>
        </authorList>
    </citation>
    <scope>NUCLEOTIDE SEQUENCE [LARGE SCALE GENOMIC DNA]</scope>
    <source>
        <strain evidence="7">PG1-Ca6</strain>
    </source>
</reference>
<name>A0A0C5JAR5_9PROT</name>
<protein>
    <submittedName>
        <fullName evidence="6">(2Fe-2S)-binding protein</fullName>
    </submittedName>
</protein>
<dbReference type="InterPro" id="IPR036922">
    <property type="entry name" value="Rieske_2Fe-2S_sf"/>
</dbReference>
<dbReference type="Pfam" id="PF00355">
    <property type="entry name" value="Rieske"/>
    <property type="match status" value="1"/>
</dbReference>
<keyword evidence="3" id="KW-0408">Iron</keyword>
<gene>
    <name evidence="6" type="ORF">PG1C_11605</name>
</gene>
<evidence type="ECO:0000313" key="7">
    <source>
        <dbReference type="Proteomes" id="UP000061603"/>
    </source>
</evidence>
<evidence type="ECO:0000259" key="5">
    <source>
        <dbReference type="PROSITE" id="PS51296"/>
    </source>
</evidence>
<dbReference type="GO" id="GO:0051537">
    <property type="term" value="F:2 iron, 2 sulfur cluster binding"/>
    <property type="evidence" value="ECO:0007669"/>
    <property type="project" value="UniProtKB-KW"/>
</dbReference>
<dbReference type="KEGG" id="rbu:PG1C_11605"/>
<dbReference type="RefSeq" id="WP_202634959.1">
    <property type="nucleotide sequence ID" value="NZ_CP010554.1"/>
</dbReference>
<dbReference type="PROSITE" id="PS51296">
    <property type="entry name" value="RIESKE"/>
    <property type="match status" value="1"/>
</dbReference>
<dbReference type="SUPFAM" id="SSF50022">
    <property type="entry name" value="ISP domain"/>
    <property type="match status" value="1"/>
</dbReference>